<proteinExistence type="predicted"/>
<dbReference type="SUPFAM" id="SSF52075">
    <property type="entry name" value="Outer arm dynein light chain 1"/>
    <property type="match status" value="1"/>
</dbReference>
<protein>
    <submittedName>
        <fullName evidence="1">Uncharacterized protein</fullName>
    </submittedName>
</protein>
<dbReference type="Gene3D" id="3.80.10.10">
    <property type="entry name" value="Ribonuclease Inhibitor"/>
    <property type="match status" value="1"/>
</dbReference>
<dbReference type="GO" id="GO:0045197">
    <property type="term" value="P:establishment or maintenance of epithelial cell apical/basal polarity"/>
    <property type="evidence" value="ECO:0007669"/>
    <property type="project" value="TreeGrafter"/>
</dbReference>
<dbReference type="GO" id="GO:0098609">
    <property type="term" value="P:cell-cell adhesion"/>
    <property type="evidence" value="ECO:0007669"/>
    <property type="project" value="TreeGrafter"/>
</dbReference>
<dbReference type="Proteomes" id="UP001159641">
    <property type="component" value="Unassembled WGS sequence"/>
</dbReference>
<dbReference type="GO" id="GO:0045211">
    <property type="term" value="C:postsynaptic membrane"/>
    <property type="evidence" value="ECO:0007669"/>
    <property type="project" value="TreeGrafter"/>
</dbReference>
<accession>A0AB34HHH6</accession>
<dbReference type="GO" id="GO:0098968">
    <property type="term" value="P:neurotransmitter receptor transport postsynaptic membrane to endosome"/>
    <property type="evidence" value="ECO:0007669"/>
    <property type="project" value="TreeGrafter"/>
</dbReference>
<dbReference type="GO" id="GO:0043113">
    <property type="term" value="P:receptor clustering"/>
    <property type="evidence" value="ECO:0007669"/>
    <property type="project" value="TreeGrafter"/>
</dbReference>
<organism evidence="1 2">
    <name type="scientific">Eschrichtius robustus</name>
    <name type="common">California gray whale</name>
    <name type="synonym">Eschrichtius gibbosus</name>
    <dbReference type="NCBI Taxonomy" id="9764"/>
    <lineage>
        <taxon>Eukaryota</taxon>
        <taxon>Metazoa</taxon>
        <taxon>Chordata</taxon>
        <taxon>Craniata</taxon>
        <taxon>Vertebrata</taxon>
        <taxon>Euteleostomi</taxon>
        <taxon>Mammalia</taxon>
        <taxon>Eutheria</taxon>
        <taxon>Laurasiatheria</taxon>
        <taxon>Artiodactyla</taxon>
        <taxon>Whippomorpha</taxon>
        <taxon>Cetacea</taxon>
        <taxon>Mysticeti</taxon>
        <taxon>Eschrichtiidae</taxon>
        <taxon>Eschrichtius</taxon>
    </lineage>
</organism>
<sequence length="105" mass="12158">MYLIFSLSLLEEFDCSCNELESLPSTIGYLHSLRTLAVDENFLPELPREVRNKLIGSCKNVTVMSLRSNKLEFLPEEIGQMQKLRVLNLSDNRYFCNISQSHIIF</sequence>
<dbReference type="InterPro" id="IPR050614">
    <property type="entry name" value="Synaptic_Scaffolding_LAP-MAGUK"/>
</dbReference>
<dbReference type="GO" id="GO:0016323">
    <property type="term" value="C:basolateral plasma membrane"/>
    <property type="evidence" value="ECO:0007669"/>
    <property type="project" value="TreeGrafter"/>
</dbReference>
<keyword evidence="2" id="KW-1185">Reference proteome</keyword>
<dbReference type="GO" id="GO:0010976">
    <property type="term" value="P:positive regulation of neuron projection development"/>
    <property type="evidence" value="ECO:0007669"/>
    <property type="project" value="TreeGrafter"/>
</dbReference>
<evidence type="ECO:0000313" key="1">
    <source>
        <dbReference type="EMBL" id="KAJ8791176.1"/>
    </source>
</evidence>
<dbReference type="GO" id="GO:0014069">
    <property type="term" value="C:postsynaptic density"/>
    <property type="evidence" value="ECO:0007669"/>
    <property type="project" value="TreeGrafter"/>
</dbReference>
<dbReference type="EMBL" id="JAIQCJ010001308">
    <property type="protein sequence ID" value="KAJ8791176.1"/>
    <property type="molecule type" value="Genomic_DNA"/>
</dbReference>
<dbReference type="GO" id="GO:0019901">
    <property type="term" value="F:protein kinase binding"/>
    <property type="evidence" value="ECO:0007669"/>
    <property type="project" value="TreeGrafter"/>
</dbReference>
<dbReference type="InterPro" id="IPR032675">
    <property type="entry name" value="LRR_dom_sf"/>
</dbReference>
<dbReference type="PANTHER" id="PTHR23119">
    <property type="entry name" value="DISCS LARGE"/>
    <property type="match status" value="1"/>
</dbReference>
<comment type="caution">
    <text evidence="1">The sequence shown here is derived from an EMBL/GenBank/DDBJ whole genome shotgun (WGS) entry which is preliminary data.</text>
</comment>
<dbReference type="InterPro" id="IPR001611">
    <property type="entry name" value="Leu-rich_rpt"/>
</dbReference>
<dbReference type="AlphaFoldDB" id="A0AB34HHH6"/>
<reference evidence="1 2" key="1">
    <citation type="submission" date="2022-11" db="EMBL/GenBank/DDBJ databases">
        <title>Whole genome sequence of Eschrichtius robustus ER-17-0199.</title>
        <authorList>
            <person name="Bruniche-Olsen A."/>
            <person name="Black A.N."/>
            <person name="Fields C.J."/>
            <person name="Walden K."/>
            <person name="Dewoody J.A."/>
        </authorList>
    </citation>
    <scope>NUCLEOTIDE SEQUENCE [LARGE SCALE GENOMIC DNA]</scope>
    <source>
        <strain evidence="1">ER-17-0199</strain>
        <tissue evidence="1">Blubber</tissue>
    </source>
</reference>
<dbReference type="Pfam" id="PF00560">
    <property type="entry name" value="LRR_1"/>
    <property type="match status" value="1"/>
</dbReference>
<dbReference type="GO" id="GO:0098887">
    <property type="term" value="P:neurotransmitter receptor transport, endosome to postsynaptic membrane"/>
    <property type="evidence" value="ECO:0007669"/>
    <property type="project" value="TreeGrafter"/>
</dbReference>
<gene>
    <name evidence="1" type="ORF">J1605_020739</name>
</gene>
<dbReference type="GO" id="GO:0005912">
    <property type="term" value="C:adherens junction"/>
    <property type="evidence" value="ECO:0007669"/>
    <property type="project" value="TreeGrafter"/>
</dbReference>
<dbReference type="GO" id="GO:0043194">
    <property type="term" value="C:axon initial segment"/>
    <property type="evidence" value="ECO:0007669"/>
    <property type="project" value="TreeGrafter"/>
</dbReference>
<dbReference type="PANTHER" id="PTHR23119:SF48">
    <property type="entry name" value="LEUCINE-RICH REPEAT-CONTAINING PROTEIN 7"/>
    <property type="match status" value="1"/>
</dbReference>
<name>A0AB34HHH6_ESCRO</name>
<evidence type="ECO:0000313" key="2">
    <source>
        <dbReference type="Proteomes" id="UP001159641"/>
    </source>
</evidence>